<dbReference type="GeneID" id="112054613"/>
<dbReference type="PANTHER" id="PTHR21053:SF2">
    <property type="entry name" value="TRANSCRIPTION ELONGATION FACTOR, MITOCHONDRIAL"/>
    <property type="match status" value="1"/>
</dbReference>
<dbReference type="KEGG" id="bany:112054613"/>
<organism evidence="1 2">
    <name type="scientific">Bicyclus anynana</name>
    <name type="common">Squinting bush brown butterfly</name>
    <dbReference type="NCBI Taxonomy" id="110368"/>
    <lineage>
        <taxon>Eukaryota</taxon>
        <taxon>Metazoa</taxon>
        <taxon>Ecdysozoa</taxon>
        <taxon>Arthropoda</taxon>
        <taxon>Hexapoda</taxon>
        <taxon>Insecta</taxon>
        <taxon>Pterygota</taxon>
        <taxon>Neoptera</taxon>
        <taxon>Endopterygota</taxon>
        <taxon>Lepidoptera</taxon>
        <taxon>Glossata</taxon>
        <taxon>Ditrysia</taxon>
        <taxon>Papilionoidea</taxon>
        <taxon>Nymphalidae</taxon>
        <taxon>Satyrinae</taxon>
        <taxon>Satyrini</taxon>
        <taxon>Mycalesina</taxon>
        <taxon>Bicyclus</taxon>
    </lineage>
</organism>
<dbReference type="GO" id="GO:0006392">
    <property type="term" value="P:transcription elongation by mitochondrial RNA polymerase"/>
    <property type="evidence" value="ECO:0007669"/>
    <property type="project" value="InterPro"/>
</dbReference>
<sequence length="349" mass="39978">MFSLVNHKFWVPRGVFAVFTRCYSVELENKYSESQKEKILQIINENTSSLSSYDITKARLKNISSWLKNNGQLKSLSDIKSIDGFTEKHADKLFNSLINGPQKKVQNLSKKIKGQILNPHLSETLRQSCKSVVAVFTTVNSVCWALIDRDNYEIQEWKYYHIEYPESNKMQITNILDIAWDVTKKLPSADIYVMKAEASSLRAAGSDPNNPKVLSVNLQKSQLIAMIVALINARQTVCADWETEEKANDTLKQKVFFLRPTLPFRLYGTLVGNERVSTDQTVETLLQEVKNRENNSQVHVPDKLVAMFRNQKDLQKDMLGQCLLLALTFMDVCIYMNKDSINKLLKRGE</sequence>
<gene>
    <name evidence="2" type="primary">LOC112054613</name>
</gene>
<evidence type="ECO:0000313" key="2">
    <source>
        <dbReference type="RefSeq" id="XP_023950225.2"/>
    </source>
</evidence>
<reference evidence="2" key="1">
    <citation type="submission" date="2025-08" db="UniProtKB">
        <authorList>
            <consortium name="RefSeq"/>
        </authorList>
    </citation>
    <scope>IDENTIFICATION</scope>
</reference>
<dbReference type="PANTHER" id="PTHR21053">
    <property type="entry name" value="TRANSCRIPTION ELONGATION FACTOR, MITOCHONDRIAL"/>
    <property type="match status" value="1"/>
</dbReference>
<keyword evidence="1" id="KW-1185">Reference proteome</keyword>
<proteinExistence type="predicted"/>
<dbReference type="GO" id="GO:0042645">
    <property type="term" value="C:mitochondrial nucleoid"/>
    <property type="evidence" value="ECO:0007669"/>
    <property type="project" value="TreeGrafter"/>
</dbReference>
<dbReference type="InterPro" id="IPR039150">
    <property type="entry name" value="TEFM"/>
</dbReference>
<name>A0A6J1NR90_BICAN</name>
<accession>A0A6J1NR90</accession>
<dbReference type="AlphaFoldDB" id="A0A6J1NR90"/>
<dbReference type="GO" id="GO:0030337">
    <property type="term" value="F:DNA polymerase processivity factor activity"/>
    <property type="evidence" value="ECO:0007669"/>
    <property type="project" value="TreeGrafter"/>
</dbReference>
<evidence type="ECO:0000313" key="1">
    <source>
        <dbReference type="Proteomes" id="UP001652582"/>
    </source>
</evidence>
<protein>
    <submittedName>
        <fullName evidence="2">Uncharacterized protein LOC112054613</fullName>
    </submittedName>
</protein>
<dbReference type="RefSeq" id="XP_023950225.2">
    <property type="nucleotide sequence ID" value="XM_024094457.2"/>
</dbReference>
<dbReference type="OrthoDB" id="5949570at2759"/>
<dbReference type="Proteomes" id="UP001652582">
    <property type="component" value="Chromosome 15"/>
</dbReference>